<dbReference type="AlphaFoldDB" id="A0A392QZE5"/>
<evidence type="ECO:0000313" key="1">
    <source>
        <dbReference type="EMBL" id="MCI29232.1"/>
    </source>
</evidence>
<comment type="caution">
    <text evidence="1">The sequence shown here is derived from an EMBL/GenBank/DDBJ whole genome shotgun (WGS) entry which is preliminary data.</text>
</comment>
<sequence length="39" mass="4402">MVIGAYDNDDMVAANKNEMGQVEPCEKDDELAQYKSEHI</sequence>
<protein>
    <submittedName>
        <fullName evidence="1">Uncharacterized protein</fullName>
    </submittedName>
</protein>
<dbReference type="Proteomes" id="UP000265520">
    <property type="component" value="Unassembled WGS sequence"/>
</dbReference>
<accession>A0A392QZE5</accession>
<evidence type="ECO:0000313" key="2">
    <source>
        <dbReference type="Proteomes" id="UP000265520"/>
    </source>
</evidence>
<dbReference type="EMBL" id="LXQA010171184">
    <property type="protein sequence ID" value="MCI29232.1"/>
    <property type="molecule type" value="Genomic_DNA"/>
</dbReference>
<reference evidence="1 2" key="1">
    <citation type="journal article" date="2018" name="Front. Plant Sci.">
        <title>Red Clover (Trifolium pratense) and Zigzag Clover (T. medium) - A Picture of Genomic Similarities and Differences.</title>
        <authorList>
            <person name="Dluhosova J."/>
            <person name="Istvanek J."/>
            <person name="Nedelnik J."/>
            <person name="Repkova J."/>
        </authorList>
    </citation>
    <scope>NUCLEOTIDE SEQUENCE [LARGE SCALE GENOMIC DNA]</scope>
    <source>
        <strain evidence="2">cv. 10/8</strain>
        <tissue evidence="1">Leaf</tissue>
    </source>
</reference>
<name>A0A392QZE5_9FABA</name>
<feature type="non-terminal residue" evidence="1">
    <location>
        <position position="39"/>
    </location>
</feature>
<keyword evidence="2" id="KW-1185">Reference proteome</keyword>
<organism evidence="1 2">
    <name type="scientific">Trifolium medium</name>
    <dbReference type="NCBI Taxonomy" id="97028"/>
    <lineage>
        <taxon>Eukaryota</taxon>
        <taxon>Viridiplantae</taxon>
        <taxon>Streptophyta</taxon>
        <taxon>Embryophyta</taxon>
        <taxon>Tracheophyta</taxon>
        <taxon>Spermatophyta</taxon>
        <taxon>Magnoliopsida</taxon>
        <taxon>eudicotyledons</taxon>
        <taxon>Gunneridae</taxon>
        <taxon>Pentapetalae</taxon>
        <taxon>rosids</taxon>
        <taxon>fabids</taxon>
        <taxon>Fabales</taxon>
        <taxon>Fabaceae</taxon>
        <taxon>Papilionoideae</taxon>
        <taxon>50 kb inversion clade</taxon>
        <taxon>NPAAA clade</taxon>
        <taxon>Hologalegina</taxon>
        <taxon>IRL clade</taxon>
        <taxon>Trifolieae</taxon>
        <taxon>Trifolium</taxon>
    </lineage>
</organism>
<proteinExistence type="predicted"/>